<feature type="transmembrane region" description="Helical" evidence="6">
    <location>
        <begin position="310"/>
        <end position="337"/>
    </location>
</feature>
<feature type="transmembrane region" description="Helical" evidence="6">
    <location>
        <begin position="363"/>
        <end position="384"/>
    </location>
</feature>
<keyword evidence="10" id="KW-1185">Reference proteome</keyword>
<dbReference type="RefSeq" id="WP_354693655.1">
    <property type="nucleotide sequence ID" value="NZ_JAZHOG010000001.1"/>
</dbReference>
<feature type="transmembrane region" description="Helical" evidence="6">
    <location>
        <begin position="266"/>
        <end position="290"/>
    </location>
</feature>
<dbReference type="PANTHER" id="PTHR30572:SF15">
    <property type="entry name" value="ABC TRANSPORTER PERMEASE"/>
    <property type="match status" value="1"/>
</dbReference>
<keyword evidence="5 6" id="KW-0472">Membrane</keyword>
<evidence type="ECO:0000259" key="7">
    <source>
        <dbReference type="Pfam" id="PF02687"/>
    </source>
</evidence>
<dbReference type="Pfam" id="PF12704">
    <property type="entry name" value="MacB_PCD"/>
    <property type="match status" value="1"/>
</dbReference>
<evidence type="ECO:0000256" key="5">
    <source>
        <dbReference type="ARBA" id="ARBA00023136"/>
    </source>
</evidence>
<evidence type="ECO:0000256" key="6">
    <source>
        <dbReference type="SAM" id="Phobius"/>
    </source>
</evidence>
<keyword evidence="3 6" id="KW-0812">Transmembrane</keyword>
<dbReference type="GO" id="GO:0022857">
    <property type="term" value="F:transmembrane transporter activity"/>
    <property type="evidence" value="ECO:0007669"/>
    <property type="project" value="TreeGrafter"/>
</dbReference>
<comment type="subcellular location">
    <subcellularLocation>
        <location evidence="1">Cell membrane</location>
        <topology evidence="1">Multi-pass membrane protein</topology>
    </subcellularLocation>
</comment>
<keyword evidence="2" id="KW-1003">Cell membrane</keyword>
<keyword evidence="4 6" id="KW-1133">Transmembrane helix</keyword>
<dbReference type="InterPro" id="IPR003838">
    <property type="entry name" value="ABC3_permease_C"/>
</dbReference>
<evidence type="ECO:0000256" key="1">
    <source>
        <dbReference type="ARBA" id="ARBA00004651"/>
    </source>
</evidence>
<reference evidence="9 10" key="1">
    <citation type="submission" date="2024-02" db="EMBL/GenBank/DDBJ databases">
        <title>A novel Wenzhouxiangellaceae bacterium, isolated from coastal sediments.</title>
        <authorList>
            <person name="Du Z.-J."/>
            <person name="Ye Y.-Q."/>
            <person name="Zhang X.-Y."/>
        </authorList>
    </citation>
    <scope>NUCLEOTIDE SEQUENCE [LARGE SCALE GENOMIC DNA]</scope>
    <source>
        <strain evidence="9 10">CH-27</strain>
    </source>
</reference>
<dbReference type="InterPro" id="IPR025857">
    <property type="entry name" value="MacB_PCD"/>
</dbReference>
<evidence type="ECO:0000256" key="2">
    <source>
        <dbReference type="ARBA" id="ARBA00022475"/>
    </source>
</evidence>
<organism evidence="9 10">
    <name type="scientific">Elongatibacter sediminis</name>
    <dbReference type="NCBI Taxonomy" id="3119006"/>
    <lineage>
        <taxon>Bacteria</taxon>
        <taxon>Pseudomonadati</taxon>
        <taxon>Pseudomonadota</taxon>
        <taxon>Gammaproteobacteria</taxon>
        <taxon>Chromatiales</taxon>
        <taxon>Wenzhouxiangellaceae</taxon>
        <taxon>Elongatibacter</taxon>
    </lineage>
</organism>
<gene>
    <name evidence="9" type="ORF">V3330_01750</name>
</gene>
<feature type="domain" description="ABC3 transporter permease C-terminal" evidence="7">
    <location>
        <begin position="269"/>
        <end position="390"/>
    </location>
</feature>
<evidence type="ECO:0000256" key="4">
    <source>
        <dbReference type="ARBA" id="ARBA00022989"/>
    </source>
</evidence>
<evidence type="ECO:0000259" key="8">
    <source>
        <dbReference type="Pfam" id="PF12704"/>
    </source>
</evidence>
<dbReference type="InterPro" id="IPR050250">
    <property type="entry name" value="Macrolide_Exporter_MacB"/>
</dbReference>
<dbReference type="EMBL" id="JAZHOG010000001">
    <property type="protein sequence ID" value="MEJ8566335.1"/>
    <property type="molecule type" value="Genomic_DNA"/>
</dbReference>
<comment type="caution">
    <text evidence="9">The sequence shown here is derived from an EMBL/GenBank/DDBJ whole genome shotgun (WGS) entry which is preliminary data.</text>
</comment>
<dbReference type="PANTHER" id="PTHR30572">
    <property type="entry name" value="MEMBRANE COMPONENT OF TRANSPORTER-RELATED"/>
    <property type="match status" value="1"/>
</dbReference>
<accession>A0AAW9R6F7</accession>
<sequence length="398" mass="42024">MRGFGAFSQVVAVAVFNLRNIPRRLGSSLTAVVGIAGVVAVMVGVLSIAEGIMRTMERSAAPNNVIVLRSGATTEMMSGFGGDSVRLINEAPGIARTEQGLLSSPELFVIINLPKKSTGTDANVPLRGVTPTAFAVRDRFSMVEGRRFRPGLNEVIVGVGAADEFAGLDVGSSVTVSREQWPVVGIFEAGGGLAESEIWVDAAVLQQAYRRGNSYQSVVARLDSGSEFQDFKDALTTNPQLNVKPMREADYYIAQSSTLYRVITGIGTAIAIVMGLGAVFGALNTMYTAVSERRQEIATLRALGFSSGPVVCSVLLESLVLALIGGAIGALLAWLAFDGFRAATMNWGSFSQVTFAFDVNFPLLVRGITFATVIGLIGGLFPAIHAARQPIANALRAL</sequence>
<dbReference type="Pfam" id="PF02687">
    <property type="entry name" value="FtsX"/>
    <property type="match status" value="1"/>
</dbReference>
<dbReference type="AlphaFoldDB" id="A0AAW9R6F7"/>
<dbReference type="GO" id="GO:0005886">
    <property type="term" value="C:plasma membrane"/>
    <property type="evidence" value="ECO:0007669"/>
    <property type="project" value="UniProtKB-SubCell"/>
</dbReference>
<proteinExistence type="predicted"/>
<protein>
    <submittedName>
        <fullName evidence="9">FtsX-like permease family protein</fullName>
    </submittedName>
</protein>
<dbReference type="Proteomes" id="UP001359886">
    <property type="component" value="Unassembled WGS sequence"/>
</dbReference>
<evidence type="ECO:0000256" key="3">
    <source>
        <dbReference type="ARBA" id="ARBA00022692"/>
    </source>
</evidence>
<feature type="transmembrane region" description="Helical" evidence="6">
    <location>
        <begin position="29"/>
        <end position="49"/>
    </location>
</feature>
<feature type="domain" description="MacB-like periplasmic core" evidence="8">
    <location>
        <begin position="28"/>
        <end position="236"/>
    </location>
</feature>
<evidence type="ECO:0000313" key="9">
    <source>
        <dbReference type="EMBL" id="MEJ8566335.1"/>
    </source>
</evidence>
<evidence type="ECO:0000313" key="10">
    <source>
        <dbReference type="Proteomes" id="UP001359886"/>
    </source>
</evidence>
<name>A0AAW9R6F7_9GAMM</name>